<dbReference type="EMBL" id="CM003605">
    <property type="protein sequence ID" value="KYP69328.1"/>
    <property type="molecule type" value="Genomic_DNA"/>
</dbReference>
<evidence type="ECO:0000256" key="1">
    <source>
        <dbReference type="SAM" id="MobiDB-lite"/>
    </source>
</evidence>
<dbReference type="Gramene" id="C.cajan_08271.t">
    <property type="protein sequence ID" value="C.cajan_08271.t"/>
    <property type="gene ID" value="C.cajan_08271"/>
</dbReference>
<feature type="domain" description="DCD" evidence="2">
    <location>
        <begin position="213"/>
        <end position="345"/>
    </location>
</feature>
<dbReference type="GO" id="GO:1902074">
    <property type="term" value="P:response to salt"/>
    <property type="evidence" value="ECO:0007669"/>
    <property type="project" value="EnsemblPlants"/>
</dbReference>
<sequence>MDNNNNDFWKFSDQLRVESGLANLSLNDDYSIWNNSYSSKRPDQRRNFDVNHHDFNSSKPCDDFFNDAWKMTNSNAPLFSMPHNINTNTNTNTTLGVGGFNKGIYSNTSSYHPNLNNNTLGGFNKGIYSNTTHSPYLNLNNNNHHLNNNLNTNLKGYKTFFKGEDLFQTPKTAKKNNTNNNKKHGDNNTNNDVTKTDKKFKTLPPAESLPKNETIGGYIFVCNNDTMAENLKRQLFGLPPRYRDSVRTITPGLPLFLYNYSTHQLHGIFEAASFGGSNIDPTAWEDKKCPGESRFPAQVQVITRKVCEPLEEDSFRPILHHYDGPKFRLELSVSEALSLLDIFANQNSFDDIFKAIPA</sequence>
<accession>A0A151TQK2</accession>
<evidence type="ECO:0000313" key="3">
    <source>
        <dbReference type="EMBL" id="KYP69328.1"/>
    </source>
</evidence>
<name>A0A151TQK2_CAJCA</name>
<dbReference type="GO" id="GO:0034976">
    <property type="term" value="P:response to endoplasmic reticulum stress"/>
    <property type="evidence" value="ECO:0007669"/>
    <property type="project" value="EnsemblPlants"/>
</dbReference>
<dbReference type="PROSITE" id="PS51222">
    <property type="entry name" value="DCD"/>
    <property type="match status" value="1"/>
</dbReference>
<dbReference type="Pfam" id="PF10539">
    <property type="entry name" value="Dev_Cell_Death"/>
    <property type="match status" value="1"/>
</dbReference>
<dbReference type="PANTHER" id="PTHR46034">
    <property type="match status" value="1"/>
</dbReference>
<dbReference type="GO" id="GO:0043067">
    <property type="term" value="P:regulation of programmed cell death"/>
    <property type="evidence" value="ECO:0007669"/>
    <property type="project" value="EnsemblPlants"/>
</dbReference>
<evidence type="ECO:0000259" key="2">
    <source>
        <dbReference type="PROSITE" id="PS51222"/>
    </source>
</evidence>
<dbReference type="InterPro" id="IPR044832">
    <property type="entry name" value="NRP-like"/>
</dbReference>
<evidence type="ECO:0000313" key="4">
    <source>
        <dbReference type="Proteomes" id="UP000075243"/>
    </source>
</evidence>
<dbReference type="OMA" id="KSHDFND"/>
<feature type="compositionally biased region" description="Low complexity" evidence="1">
    <location>
        <begin position="170"/>
        <end position="180"/>
    </location>
</feature>
<dbReference type="AlphaFoldDB" id="A0A151TQK2"/>
<organism evidence="3 4">
    <name type="scientific">Cajanus cajan</name>
    <name type="common">Pigeon pea</name>
    <name type="synonym">Cajanus indicus</name>
    <dbReference type="NCBI Taxonomy" id="3821"/>
    <lineage>
        <taxon>Eukaryota</taxon>
        <taxon>Viridiplantae</taxon>
        <taxon>Streptophyta</taxon>
        <taxon>Embryophyta</taxon>
        <taxon>Tracheophyta</taxon>
        <taxon>Spermatophyta</taxon>
        <taxon>Magnoliopsida</taxon>
        <taxon>eudicotyledons</taxon>
        <taxon>Gunneridae</taxon>
        <taxon>Pentapetalae</taxon>
        <taxon>rosids</taxon>
        <taxon>fabids</taxon>
        <taxon>Fabales</taxon>
        <taxon>Fabaceae</taxon>
        <taxon>Papilionoideae</taxon>
        <taxon>50 kb inversion clade</taxon>
        <taxon>NPAAA clade</taxon>
        <taxon>indigoferoid/millettioid clade</taxon>
        <taxon>Phaseoleae</taxon>
        <taxon>Cajanus</taxon>
    </lineage>
</organism>
<keyword evidence="4" id="KW-1185">Reference proteome</keyword>
<dbReference type="STRING" id="3821.A0A151TQK2"/>
<gene>
    <name evidence="3" type="ORF">KK1_008517</name>
</gene>
<feature type="region of interest" description="Disordered" evidence="1">
    <location>
        <begin position="170"/>
        <end position="197"/>
    </location>
</feature>
<dbReference type="SMART" id="SM00767">
    <property type="entry name" value="DCD"/>
    <property type="match status" value="1"/>
</dbReference>
<dbReference type="Proteomes" id="UP000075243">
    <property type="component" value="Chromosome 3"/>
</dbReference>
<proteinExistence type="predicted"/>
<protein>
    <submittedName>
        <fullName evidence="3">B2 protein</fullName>
    </submittedName>
</protein>
<dbReference type="GO" id="GO:0005768">
    <property type="term" value="C:endosome"/>
    <property type="evidence" value="ECO:0007669"/>
    <property type="project" value="EnsemblPlants"/>
</dbReference>
<dbReference type="InterPro" id="IPR013989">
    <property type="entry name" value="Dev_and_cell_death_domain"/>
</dbReference>
<dbReference type="GO" id="GO:1904350">
    <property type="term" value="P:regulation of protein catabolic process in the vacuole"/>
    <property type="evidence" value="ECO:0007669"/>
    <property type="project" value="EnsemblPlants"/>
</dbReference>
<dbReference type="PANTHER" id="PTHR46034:SF20">
    <property type="entry name" value="DCD DOMAIN-CONTAINING PROTEIN NRP-A"/>
    <property type="match status" value="1"/>
</dbReference>
<dbReference type="OrthoDB" id="1908866at2759"/>
<reference evidence="3 4" key="1">
    <citation type="journal article" date="2012" name="Nat. Biotechnol.">
        <title>Draft genome sequence of pigeonpea (Cajanus cajan), an orphan legume crop of resource-poor farmers.</title>
        <authorList>
            <person name="Varshney R.K."/>
            <person name="Chen W."/>
            <person name="Li Y."/>
            <person name="Bharti A.K."/>
            <person name="Saxena R.K."/>
            <person name="Schlueter J.A."/>
            <person name="Donoghue M.T."/>
            <person name="Azam S."/>
            <person name="Fan G."/>
            <person name="Whaley A.M."/>
            <person name="Farmer A.D."/>
            <person name="Sheridan J."/>
            <person name="Iwata A."/>
            <person name="Tuteja R."/>
            <person name="Penmetsa R.V."/>
            <person name="Wu W."/>
            <person name="Upadhyaya H.D."/>
            <person name="Yang S.P."/>
            <person name="Shah T."/>
            <person name="Saxena K.B."/>
            <person name="Michael T."/>
            <person name="McCombie W.R."/>
            <person name="Yang B."/>
            <person name="Zhang G."/>
            <person name="Yang H."/>
            <person name="Wang J."/>
            <person name="Spillane C."/>
            <person name="Cook D.R."/>
            <person name="May G.D."/>
            <person name="Xu X."/>
            <person name="Jackson S.A."/>
        </authorList>
    </citation>
    <scope>NUCLEOTIDE SEQUENCE [LARGE SCALE GENOMIC DNA]</scope>
    <source>
        <strain evidence="4">cv. Asha</strain>
    </source>
</reference>